<keyword evidence="1" id="KW-0472">Membrane</keyword>
<dbReference type="RefSeq" id="WP_123812975.1">
    <property type="nucleotide sequence ID" value="NZ_RKQZ01000001.1"/>
</dbReference>
<protein>
    <submittedName>
        <fullName evidence="2">Uncharacterized protein</fullName>
    </submittedName>
</protein>
<feature type="transmembrane region" description="Helical" evidence="1">
    <location>
        <begin position="108"/>
        <end position="125"/>
    </location>
</feature>
<feature type="transmembrane region" description="Helical" evidence="1">
    <location>
        <begin position="183"/>
        <end position="205"/>
    </location>
</feature>
<feature type="transmembrane region" description="Helical" evidence="1">
    <location>
        <begin position="225"/>
        <end position="246"/>
    </location>
</feature>
<gene>
    <name evidence="2" type="ORF">EDD34_0270</name>
</gene>
<dbReference type="Proteomes" id="UP000280501">
    <property type="component" value="Unassembled WGS sequence"/>
</dbReference>
<name>A0A3N4YHW8_9MICO</name>
<accession>A0A3N4YHW8</accession>
<keyword evidence="1" id="KW-0812">Transmembrane</keyword>
<evidence type="ECO:0000256" key="1">
    <source>
        <dbReference type="SAM" id="Phobius"/>
    </source>
</evidence>
<feature type="transmembrane region" description="Helical" evidence="1">
    <location>
        <begin position="66"/>
        <end position="87"/>
    </location>
</feature>
<organism evidence="2 3">
    <name type="scientific">Myceligenerans xiligouense</name>
    <dbReference type="NCBI Taxonomy" id="253184"/>
    <lineage>
        <taxon>Bacteria</taxon>
        <taxon>Bacillati</taxon>
        <taxon>Actinomycetota</taxon>
        <taxon>Actinomycetes</taxon>
        <taxon>Micrococcales</taxon>
        <taxon>Promicromonosporaceae</taxon>
        <taxon>Myceligenerans</taxon>
    </lineage>
</organism>
<dbReference type="EMBL" id="RKQZ01000001">
    <property type="protein sequence ID" value="RPF19707.1"/>
    <property type="molecule type" value="Genomic_DNA"/>
</dbReference>
<evidence type="ECO:0000313" key="3">
    <source>
        <dbReference type="Proteomes" id="UP000280501"/>
    </source>
</evidence>
<proteinExistence type="predicted"/>
<keyword evidence="1" id="KW-1133">Transmembrane helix</keyword>
<sequence length="256" mass="26716">MSTVAQVLDERRAMAHRSAVRAVDRQVGTVLRAVGVWYWPIVTLAAVTIALIQFRVGALESSTVQYVVGSARWFAFSLGVIVPLAMIRPHLAAGGTRRALVRGVARGAARAGAVFGLAVAALYAAEQGVWRLLGMDWHRSIGRDDSTGVVGFVVNTVGEGLVVSTYFLLGVAVAGGFLRFGPWLGLVVCLGFGVPAIVADIALYAGPATALAEHVLDLDGPLPVLVGLLTVAAAAAATYVALGLLLRDIPVKRPLS</sequence>
<keyword evidence="3" id="KW-1185">Reference proteome</keyword>
<comment type="caution">
    <text evidence="2">The sequence shown here is derived from an EMBL/GenBank/DDBJ whole genome shotgun (WGS) entry which is preliminary data.</text>
</comment>
<dbReference type="OrthoDB" id="4862385at2"/>
<dbReference type="AlphaFoldDB" id="A0A3N4YHW8"/>
<feature type="transmembrane region" description="Helical" evidence="1">
    <location>
        <begin position="35"/>
        <end position="54"/>
    </location>
</feature>
<reference evidence="2 3" key="1">
    <citation type="submission" date="2018-11" db="EMBL/GenBank/DDBJ databases">
        <title>Sequencing the genomes of 1000 actinobacteria strains.</title>
        <authorList>
            <person name="Klenk H.-P."/>
        </authorList>
    </citation>
    <scope>NUCLEOTIDE SEQUENCE [LARGE SCALE GENOMIC DNA]</scope>
    <source>
        <strain evidence="2 3">DSM 15700</strain>
    </source>
</reference>
<evidence type="ECO:0000313" key="2">
    <source>
        <dbReference type="EMBL" id="RPF19707.1"/>
    </source>
</evidence>